<feature type="chain" id="PRO_5002534619" evidence="1">
    <location>
        <begin position="31"/>
        <end position="477"/>
    </location>
</feature>
<protein>
    <submittedName>
        <fullName evidence="2">Hemagglutinin-related protein</fullName>
    </submittedName>
</protein>
<gene>
    <name evidence="2" type="ORF">UU35_C0019G0008</name>
</gene>
<dbReference type="EMBL" id="LCAH01000019">
    <property type="protein sequence ID" value="KKR86128.1"/>
    <property type="molecule type" value="Genomic_DNA"/>
</dbReference>
<keyword evidence="1" id="KW-0732">Signal</keyword>
<feature type="signal peptide" evidence="1">
    <location>
        <begin position="1"/>
        <end position="30"/>
    </location>
</feature>
<name>A0A0G0UAY5_9BACT</name>
<dbReference type="Proteomes" id="UP000034616">
    <property type="component" value="Unassembled WGS sequence"/>
</dbReference>
<evidence type="ECO:0000313" key="2">
    <source>
        <dbReference type="EMBL" id="KKR86128.1"/>
    </source>
</evidence>
<dbReference type="AlphaFoldDB" id="A0A0G0UAY5"/>
<organism evidence="2 3">
    <name type="scientific">Candidatus Uhrbacteria bacterium GW2011_GWC2_41_11</name>
    <dbReference type="NCBI Taxonomy" id="1618985"/>
    <lineage>
        <taxon>Bacteria</taxon>
        <taxon>Candidatus Uhriibacteriota</taxon>
    </lineage>
</organism>
<reference evidence="2 3" key="1">
    <citation type="journal article" date="2015" name="Nature">
        <title>rRNA introns, odd ribosomes, and small enigmatic genomes across a large radiation of phyla.</title>
        <authorList>
            <person name="Brown C.T."/>
            <person name="Hug L.A."/>
            <person name="Thomas B.C."/>
            <person name="Sharon I."/>
            <person name="Castelle C.J."/>
            <person name="Singh A."/>
            <person name="Wilkins M.J."/>
            <person name="Williams K.H."/>
            <person name="Banfield J.F."/>
        </authorList>
    </citation>
    <scope>NUCLEOTIDE SEQUENCE [LARGE SCALE GENOMIC DNA]</scope>
</reference>
<proteinExistence type="predicted"/>
<evidence type="ECO:0000256" key="1">
    <source>
        <dbReference type="SAM" id="SignalP"/>
    </source>
</evidence>
<evidence type="ECO:0000313" key="3">
    <source>
        <dbReference type="Proteomes" id="UP000034616"/>
    </source>
</evidence>
<comment type="caution">
    <text evidence="2">The sequence shown here is derived from an EMBL/GenBank/DDBJ whole genome shotgun (WGS) entry which is preliminary data.</text>
</comment>
<sequence length="477" mass="53335">MRYTKTVMLKRMFAIILLFTVFATPFASSAAVFNPNFLISDEEFTNIFSMDLGQIQEFLSRGSLATYMTEDLDGKKRYAADIIWRTAQRNGVNPQVILVMLQKEQSLVLDPDPSEDQLDWAMGYAVCDSCTHDDPTIQRFRGFAKQVNSATLQFSEGYLTDLAANGETVTGLAPGQATLIDDVTVIPANNATAALYTYTPHLHGNQNFVTLWQQWFIRHYPGGSLLQNKENGAVWLIQYDERRPITSRTAFVSRFADKNIISVDPSELEVYPIGSPISLPNYSLLHAENGDIYLLVDDAIRHITSMEAFRSIGFNTDDLIDVTEDDLQGYTLGEPITSDSLYPQGVLLQDTKTGGVFYVENGEKFPILSREILTARFVGRPLIPTKPSELDVYPKGNPVLFSDGTLMGVKGSPEVFFISEGKRRPILNGTIFETFGWKWENVIWTNEASILVHPLGSVISNTTMEEMDPTEILTASR</sequence>
<accession>A0A0G0UAY5</accession>